<reference evidence="2" key="2">
    <citation type="submission" date="2022-07" db="EMBL/GenBank/DDBJ databases">
        <authorList>
            <person name="Goncalves M.F.M."/>
            <person name="Hilario S."/>
            <person name="Van De Peer Y."/>
            <person name="Esteves A.C."/>
            <person name="Alves A."/>
        </authorList>
    </citation>
    <scope>NUCLEOTIDE SEQUENCE</scope>
    <source>
        <strain evidence="2">MUM 19.33</strain>
    </source>
</reference>
<feature type="repeat" description="ANK" evidence="1">
    <location>
        <begin position="347"/>
        <end position="379"/>
    </location>
</feature>
<sequence length="497" mass="55622">MKKAFSSRGESKDYLFEAEYEHASNDSVCDQCDRARHVQRDARDDTDPVVHYGNIASGNLVIKNAQTRDQLSRDLGVLCFEMEAAGLMQDFPCLVIRGICDYADTHKNEEWQGYAAAVAAAFAKELLSVIPPERVLQEKAIPQLVSDSLSPALCAVLHQLFGRLPHLLQHAISSLEKNGLKLQSEVGELWRIFLAAATDESANAVTLEDAYEKILARNGRVDQKEAKVLLHIVLGTRRPLTVREMDVAFQLAVESPNALQHQDLDLDGDQLRTRIRQLYIQDKELKRENTDIFFYDYPLLEYSSVNWPAHYRDMGEADEDLFDRLYNLETVKLLLEGGASPSLKDKDGLVPIHLAAQNGHVEVIQLLLEDQASIRAFSNDHWSDPIHRIEGILDTIGYGPDDFTQYSDLEETIEENRSDVVGLLLDHASTNVSLEDIHGASTLHNVFYDSSTASQIVSRLIKKGADVSARNQHATLKALMPCITLRNVATKISSSIF</sequence>
<dbReference type="Gene3D" id="1.25.40.20">
    <property type="entry name" value="Ankyrin repeat-containing domain"/>
    <property type="match status" value="1"/>
</dbReference>
<keyword evidence="1" id="KW-0040">ANK repeat</keyword>
<dbReference type="PROSITE" id="PS50088">
    <property type="entry name" value="ANK_REPEAT"/>
    <property type="match status" value="2"/>
</dbReference>
<comment type="caution">
    <text evidence="2">The sequence shown here is derived from an EMBL/GenBank/DDBJ whole genome shotgun (WGS) entry which is preliminary data.</text>
</comment>
<feature type="repeat" description="ANK" evidence="1">
    <location>
        <begin position="438"/>
        <end position="472"/>
    </location>
</feature>
<dbReference type="GO" id="GO:0009116">
    <property type="term" value="P:nucleoside metabolic process"/>
    <property type="evidence" value="ECO:0007669"/>
    <property type="project" value="InterPro"/>
</dbReference>
<dbReference type="PRINTS" id="PR01415">
    <property type="entry name" value="ANKYRIN"/>
</dbReference>
<dbReference type="SUPFAM" id="SSF53167">
    <property type="entry name" value="Purine and uridine phosphorylases"/>
    <property type="match status" value="1"/>
</dbReference>
<proteinExistence type="predicted"/>
<dbReference type="InterPro" id="IPR002110">
    <property type="entry name" value="Ankyrin_rpt"/>
</dbReference>
<dbReference type="SUPFAM" id="SSF48403">
    <property type="entry name" value="Ankyrin repeat"/>
    <property type="match status" value="1"/>
</dbReference>
<dbReference type="InterPro" id="IPR053137">
    <property type="entry name" value="NLR-like"/>
</dbReference>
<dbReference type="Gene3D" id="3.40.50.1580">
    <property type="entry name" value="Nucleoside phosphorylase domain"/>
    <property type="match status" value="1"/>
</dbReference>
<dbReference type="SMART" id="SM00248">
    <property type="entry name" value="ANK"/>
    <property type="match status" value="4"/>
</dbReference>
<gene>
    <name evidence="2" type="ORF">J7T54_001390</name>
</gene>
<keyword evidence="3" id="KW-1185">Reference proteome</keyword>
<accession>A0A9P9XU08</accession>
<reference evidence="2" key="1">
    <citation type="journal article" date="2021" name="J Fungi (Basel)">
        <title>Genomic and Metabolomic Analyses of the Marine Fungus Emericellopsis cladophorae: Insights into Saltwater Adaptability Mechanisms and Its Biosynthetic Potential.</title>
        <authorList>
            <person name="Goncalves M.F.M."/>
            <person name="Hilario S."/>
            <person name="Van de Peer Y."/>
            <person name="Esteves A.C."/>
            <person name="Alves A."/>
        </authorList>
    </citation>
    <scope>NUCLEOTIDE SEQUENCE</scope>
    <source>
        <strain evidence="2">MUM 19.33</strain>
    </source>
</reference>
<dbReference type="Pfam" id="PF12796">
    <property type="entry name" value="Ank_2"/>
    <property type="match status" value="1"/>
</dbReference>
<dbReference type="GO" id="GO:0003824">
    <property type="term" value="F:catalytic activity"/>
    <property type="evidence" value="ECO:0007669"/>
    <property type="project" value="InterPro"/>
</dbReference>
<dbReference type="InterPro" id="IPR035994">
    <property type="entry name" value="Nucleoside_phosphorylase_sf"/>
</dbReference>
<dbReference type="EMBL" id="JAGIXG020000105">
    <property type="protein sequence ID" value="KAI6777781.1"/>
    <property type="molecule type" value="Genomic_DNA"/>
</dbReference>
<protein>
    <recommendedName>
        <fullName evidence="4">Nucleoside phosphorylase domain-containing protein</fullName>
    </recommendedName>
</protein>
<dbReference type="InterPro" id="IPR036770">
    <property type="entry name" value="Ankyrin_rpt-contain_sf"/>
</dbReference>
<name>A0A9P9XU08_9HYPO</name>
<dbReference type="RefSeq" id="XP_051358637.1">
    <property type="nucleotide sequence ID" value="XM_051510452.1"/>
</dbReference>
<dbReference type="OrthoDB" id="674604at2759"/>
<dbReference type="PANTHER" id="PTHR46082">
    <property type="entry name" value="ATP/GTP-BINDING PROTEIN-RELATED"/>
    <property type="match status" value="1"/>
</dbReference>
<evidence type="ECO:0000313" key="2">
    <source>
        <dbReference type="EMBL" id="KAI6777781.1"/>
    </source>
</evidence>
<dbReference type="GeneID" id="75827909"/>
<evidence type="ECO:0000256" key="1">
    <source>
        <dbReference type="PROSITE-ProRule" id="PRU00023"/>
    </source>
</evidence>
<evidence type="ECO:0000313" key="3">
    <source>
        <dbReference type="Proteomes" id="UP001055219"/>
    </source>
</evidence>
<dbReference type="PANTHER" id="PTHR46082:SF11">
    <property type="entry name" value="AAA+ ATPASE DOMAIN-CONTAINING PROTEIN-RELATED"/>
    <property type="match status" value="1"/>
</dbReference>
<organism evidence="2 3">
    <name type="scientific">Emericellopsis cladophorae</name>
    <dbReference type="NCBI Taxonomy" id="2686198"/>
    <lineage>
        <taxon>Eukaryota</taxon>
        <taxon>Fungi</taxon>
        <taxon>Dikarya</taxon>
        <taxon>Ascomycota</taxon>
        <taxon>Pezizomycotina</taxon>
        <taxon>Sordariomycetes</taxon>
        <taxon>Hypocreomycetidae</taxon>
        <taxon>Hypocreales</taxon>
        <taxon>Bionectriaceae</taxon>
        <taxon>Emericellopsis</taxon>
    </lineage>
</organism>
<evidence type="ECO:0008006" key="4">
    <source>
        <dbReference type="Google" id="ProtNLM"/>
    </source>
</evidence>
<dbReference type="Proteomes" id="UP001055219">
    <property type="component" value="Unassembled WGS sequence"/>
</dbReference>
<dbReference type="AlphaFoldDB" id="A0A9P9XU08"/>
<dbReference type="PROSITE" id="PS50297">
    <property type="entry name" value="ANK_REP_REGION"/>
    <property type="match status" value="1"/>
</dbReference>